<reference evidence="1" key="1">
    <citation type="journal article" date="2013" name="J. Plant Res.">
        <title>Effect of fungi and light on seed germination of three Opuntia species from semiarid lands of central Mexico.</title>
        <authorList>
            <person name="Delgado-Sanchez P."/>
            <person name="Jimenez-Bremont J.F."/>
            <person name="Guerrero-Gonzalez Mde L."/>
            <person name="Flores J."/>
        </authorList>
    </citation>
    <scope>NUCLEOTIDE SEQUENCE</scope>
    <source>
        <tissue evidence="1">Cladode</tissue>
    </source>
</reference>
<protein>
    <submittedName>
        <fullName evidence="1">Uncharacterized protein</fullName>
    </submittedName>
</protein>
<dbReference type="AlphaFoldDB" id="A0A7C9DWK5"/>
<reference evidence="1" key="2">
    <citation type="submission" date="2020-07" db="EMBL/GenBank/DDBJ databases">
        <authorList>
            <person name="Vera ALvarez R."/>
            <person name="Arias-Moreno D.M."/>
            <person name="Jimenez-Jacinto V."/>
            <person name="Jimenez-Bremont J.F."/>
            <person name="Swaminathan K."/>
            <person name="Moose S.P."/>
            <person name="Guerrero-Gonzalez M.L."/>
            <person name="Marino-Ramirez L."/>
            <person name="Landsman D."/>
            <person name="Rodriguez-Kessler M."/>
            <person name="Delgado-Sanchez P."/>
        </authorList>
    </citation>
    <scope>NUCLEOTIDE SEQUENCE</scope>
    <source>
        <tissue evidence="1">Cladode</tissue>
    </source>
</reference>
<evidence type="ECO:0000313" key="1">
    <source>
        <dbReference type="EMBL" id="MBA4650523.1"/>
    </source>
</evidence>
<accession>A0A7C9DWK5</accession>
<name>A0A7C9DWK5_OPUST</name>
<proteinExistence type="predicted"/>
<organism evidence="1">
    <name type="scientific">Opuntia streptacantha</name>
    <name type="common">Prickly pear cactus</name>
    <name type="synonym">Opuntia cardona</name>
    <dbReference type="NCBI Taxonomy" id="393608"/>
    <lineage>
        <taxon>Eukaryota</taxon>
        <taxon>Viridiplantae</taxon>
        <taxon>Streptophyta</taxon>
        <taxon>Embryophyta</taxon>
        <taxon>Tracheophyta</taxon>
        <taxon>Spermatophyta</taxon>
        <taxon>Magnoliopsida</taxon>
        <taxon>eudicotyledons</taxon>
        <taxon>Gunneridae</taxon>
        <taxon>Pentapetalae</taxon>
        <taxon>Caryophyllales</taxon>
        <taxon>Cactineae</taxon>
        <taxon>Cactaceae</taxon>
        <taxon>Opuntioideae</taxon>
        <taxon>Opuntia</taxon>
    </lineage>
</organism>
<dbReference type="EMBL" id="GISG01165533">
    <property type="protein sequence ID" value="MBA4650523.1"/>
    <property type="molecule type" value="Transcribed_RNA"/>
</dbReference>
<sequence length="107" mass="12355">MNSEKGSKNKKEKAWLNYSKNPSLIFLSPSRSPTNRLKSPKERQRGDRVSVCVKKRASWRHFLLALSAPFKGSFSPFFSSQFLIKRNLLLYVIDCLNYISNVRVSQS</sequence>